<gene>
    <name evidence="2" type="ORF">AVEN_116490_1</name>
    <name evidence="3" type="ORF">AVEN_160379_1</name>
    <name evidence="4" type="ORF">AVEN_197327_1</name>
    <name evidence="1" type="ORF">AVEN_249955_1</name>
</gene>
<proteinExistence type="predicted"/>
<accession>A0A4Y2CBG7</accession>
<keyword evidence="5" id="KW-1185">Reference proteome</keyword>
<dbReference type="Proteomes" id="UP000499080">
    <property type="component" value="Unassembled WGS sequence"/>
</dbReference>
<dbReference type="EMBL" id="BGPR01085872">
    <property type="protein sequence ID" value="GBM01206.1"/>
    <property type="molecule type" value="Genomic_DNA"/>
</dbReference>
<protein>
    <submittedName>
        <fullName evidence="1">Uncharacterized protein</fullName>
    </submittedName>
</protein>
<name>A0A4Y2CBG7_ARAVE</name>
<sequence length="95" mass="10644">VINVASYCVTLIKLKSAIPCKRPGFLRRGVVFLEDDEDPTQQRTQKYTFFACDGGDWDTRSTAPILHPQTFTLSALNCAALSGLHFRSNKGLRRL</sequence>
<reference evidence="1 5" key="1">
    <citation type="journal article" date="2019" name="Sci. Rep.">
        <title>Orb-weaving spider Araneus ventricosus genome elucidates the spidroin gene catalogue.</title>
        <authorList>
            <person name="Kono N."/>
            <person name="Nakamura H."/>
            <person name="Ohtoshi R."/>
            <person name="Moran D.A.P."/>
            <person name="Shinohara A."/>
            <person name="Yoshida Y."/>
            <person name="Fujiwara M."/>
            <person name="Mori M."/>
            <person name="Tomita M."/>
            <person name="Arakawa K."/>
        </authorList>
    </citation>
    <scope>NUCLEOTIDE SEQUENCE [LARGE SCALE GENOMIC DNA]</scope>
</reference>
<dbReference type="AlphaFoldDB" id="A0A4Y2CBG7"/>
<evidence type="ECO:0000313" key="2">
    <source>
        <dbReference type="EMBL" id="GBM01225.1"/>
    </source>
</evidence>
<evidence type="ECO:0000313" key="1">
    <source>
        <dbReference type="EMBL" id="GBM01206.1"/>
    </source>
</evidence>
<feature type="non-terminal residue" evidence="1">
    <location>
        <position position="1"/>
    </location>
</feature>
<evidence type="ECO:0000313" key="4">
    <source>
        <dbReference type="EMBL" id="GBM01258.1"/>
    </source>
</evidence>
<dbReference type="EMBL" id="BGPR01085876">
    <property type="protein sequence ID" value="GBM01225.1"/>
    <property type="molecule type" value="Genomic_DNA"/>
</dbReference>
<evidence type="ECO:0000313" key="3">
    <source>
        <dbReference type="EMBL" id="GBM01237.1"/>
    </source>
</evidence>
<comment type="caution">
    <text evidence="1">The sequence shown here is derived from an EMBL/GenBank/DDBJ whole genome shotgun (WGS) entry which is preliminary data.</text>
</comment>
<dbReference type="EMBL" id="BGPR01085880">
    <property type="protein sequence ID" value="GBM01237.1"/>
    <property type="molecule type" value="Genomic_DNA"/>
</dbReference>
<evidence type="ECO:0000313" key="5">
    <source>
        <dbReference type="Proteomes" id="UP000499080"/>
    </source>
</evidence>
<organism evidence="1 5">
    <name type="scientific">Araneus ventricosus</name>
    <name type="common">Orbweaver spider</name>
    <name type="synonym">Epeira ventricosa</name>
    <dbReference type="NCBI Taxonomy" id="182803"/>
    <lineage>
        <taxon>Eukaryota</taxon>
        <taxon>Metazoa</taxon>
        <taxon>Ecdysozoa</taxon>
        <taxon>Arthropoda</taxon>
        <taxon>Chelicerata</taxon>
        <taxon>Arachnida</taxon>
        <taxon>Araneae</taxon>
        <taxon>Araneomorphae</taxon>
        <taxon>Entelegynae</taxon>
        <taxon>Araneoidea</taxon>
        <taxon>Araneidae</taxon>
        <taxon>Araneus</taxon>
    </lineage>
</organism>
<dbReference type="EMBL" id="BGPR01085885">
    <property type="protein sequence ID" value="GBM01258.1"/>
    <property type="molecule type" value="Genomic_DNA"/>
</dbReference>